<accession>A0A915CLD3</accession>
<name>A0A915CLD3_9BILA</name>
<protein>
    <submittedName>
        <fullName evidence="3">Carboxylesterase type B domain-containing protein</fullName>
    </submittedName>
</protein>
<dbReference type="SUPFAM" id="SSF53474">
    <property type="entry name" value="alpha/beta-Hydrolases"/>
    <property type="match status" value="1"/>
</dbReference>
<evidence type="ECO:0000259" key="1">
    <source>
        <dbReference type="Pfam" id="PF00135"/>
    </source>
</evidence>
<evidence type="ECO:0000313" key="3">
    <source>
        <dbReference type="WBParaSite" id="jg10355"/>
    </source>
</evidence>
<dbReference type="InterPro" id="IPR029058">
    <property type="entry name" value="AB_hydrolase_fold"/>
</dbReference>
<sequence length="115" mass="13227">MQTKSPFKGVIHGAEYPFAVGVHIFGTYEMDQEDYLVRNTMITAFGNFVKTSNPSTQNLRWPLLKKGDRLKSVHIGVKSFVETEPKHIMQRLHFWDSLSSKHNFSQIQGFPTLKT</sequence>
<dbReference type="Pfam" id="PF00135">
    <property type="entry name" value="COesterase"/>
    <property type="match status" value="1"/>
</dbReference>
<dbReference type="WBParaSite" id="jg10355">
    <property type="protein sequence ID" value="jg10355"/>
    <property type="gene ID" value="jg10355"/>
</dbReference>
<reference evidence="3" key="1">
    <citation type="submission" date="2022-11" db="UniProtKB">
        <authorList>
            <consortium name="WormBaseParasite"/>
        </authorList>
    </citation>
    <scope>IDENTIFICATION</scope>
</reference>
<proteinExistence type="predicted"/>
<dbReference type="Gene3D" id="3.40.50.1820">
    <property type="entry name" value="alpha/beta hydrolase"/>
    <property type="match status" value="1"/>
</dbReference>
<feature type="domain" description="Carboxylesterase type B" evidence="1">
    <location>
        <begin position="6"/>
        <end position="82"/>
    </location>
</feature>
<dbReference type="InterPro" id="IPR002018">
    <property type="entry name" value="CarbesteraseB"/>
</dbReference>
<keyword evidence="2" id="KW-1185">Reference proteome</keyword>
<evidence type="ECO:0000313" key="2">
    <source>
        <dbReference type="Proteomes" id="UP000887574"/>
    </source>
</evidence>
<organism evidence="2 3">
    <name type="scientific">Ditylenchus dipsaci</name>
    <dbReference type="NCBI Taxonomy" id="166011"/>
    <lineage>
        <taxon>Eukaryota</taxon>
        <taxon>Metazoa</taxon>
        <taxon>Ecdysozoa</taxon>
        <taxon>Nematoda</taxon>
        <taxon>Chromadorea</taxon>
        <taxon>Rhabditida</taxon>
        <taxon>Tylenchina</taxon>
        <taxon>Tylenchomorpha</taxon>
        <taxon>Sphaerularioidea</taxon>
        <taxon>Anguinidae</taxon>
        <taxon>Anguininae</taxon>
        <taxon>Ditylenchus</taxon>
    </lineage>
</organism>
<dbReference type="Proteomes" id="UP000887574">
    <property type="component" value="Unplaced"/>
</dbReference>
<dbReference type="AlphaFoldDB" id="A0A915CLD3"/>